<evidence type="ECO:0000256" key="2">
    <source>
        <dbReference type="ARBA" id="ARBA00022676"/>
    </source>
</evidence>
<dbReference type="EC" id="2.4.-.-" evidence="5"/>
<keyword evidence="2 5" id="KW-0328">Glycosyltransferase</keyword>
<keyword evidence="3 5" id="KW-0808">Transferase</keyword>
<dbReference type="Gene3D" id="3.40.50.2000">
    <property type="entry name" value="Glycogen Phosphorylase B"/>
    <property type="match status" value="1"/>
</dbReference>
<evidence type="ECO:0000313" key="5">
    <source>
        <dbReference type="EMBL" id="WGH80216.1"/>
    </source>
</evidence>
<dbReference type="PANTHER" id="PTHR43179:SF12">
    <property type="entry name" value="GALACTOFURANOSYLTRANSFERASE GLFT2"/>
    <property type="match status" value="1"/>
</dbReference>
<sequence length="834" mass="89938">MTVAGWQLFLRYASRHMVLEREGFAMDPADATGLGFVDRITWARGRFRVEGWTRAKTVRLCSPHDAREVAPDLTRADVAAVLGLPGQTALGFTVDLPWQPVDHRLLLTLPDGSRRELELPAFTEADRRAGLRRSLRPFLRAALPALPAAARWLATRDPRARDAVIRRLDLRDAPAGDDRIEASWLGGPDESADGKAPITIVLPVFNAFDLLRECLDRVERHTDLPWHLILVEDCSTDPRIRPWLQAWAARRDPDRVSLVENARNLGFVGAVNRGLALAARRDGDVVLLNSDALVPDGWASRLTAPLADRRVASVTPMSNDAEIFTAPRICRANALRPGQADAIDRRARRLAAPATPIEAPTGVGFCMAMSRRFLARVPQLDTAFGRGYGEEVDWCQRVRRLGGRNVVQPRLFVEHRGGQSFGSEAKRALIRQASALIAARYPRYDAEVQAFIAADPLRTPRLALGIAKLAAGCGAEAVPIFLAHSMGGGAELYLQRLLAEAVEASGGALVLRVGGSPRWRLELHVDGGVIAGASDEIADLHALLAPVSRRHVLYSCGVGERDPVALPDLLRGIAGPAGRITVLMNDYLPLSPSFNLMDQDGTWRGVPDADCTDPAHVARRPGGASVPLRAWRAAWGGLMREAAEIRVFSRSGRDIVASAYPGCAARITIRPHALPHAVPRLPRRPGPEVIGILGNIGPEKGAAALGALSAAAAAARRPEIVLLGNILPGHPLARGTRVHGSYAIADLGPLAAGYGITRWLIPSICPETFSFTTHEALATGLPVHCFDLGAQAEALRGAMARGAPGSLLRLEDGPEAWLAQMVGRSRPAAEKRRA</sequence>
<gene>
    <name evidence="5" type="ORF">P8627_08110</name>
</gene>
<comment type="similarity">
    <text evidence="1">Belongs to the glycosyltransferase 2 family.</text>
</comment>
<dbReference type="SUPFAM" id="SSF53756">
    <property type="entry name" value="UDP-Glycosyltransferase/glycogen phosphorylase"/>
    <property type="match status" value="1"/>
</dbReference>
<keyword evidence="6" id="KW-1185">Reference proteome</keyword>
<dbReference type="GO" id="GO:0016757">
    <property type="term" value="F:glycosyltransferase activity"/>
    <property type="evidence" value="ECO:0007669"/>
    <property type="project" value="UniProtKB-KW"/>
</dbReference>
<dbReference type="Gene3D" id="3.90.550.10">
    <property type="entry name" value="Spore Coat Polysaccharide Biosynthesis Protein SpsA, Chain A"/>
    <property type="match status" value="1"/>
</dbReference>
<dbReference type="Pfam" id="PF00535">
    <property type="entry name" value="Glycos_transf_2"/>
    <property type="match status" value="1"/>
</dbReference>
<organism evidence="5 6">
    <name type="scientific">Jannaschia ovalis</name>
    <dbReference type="NCBI Taxonomy" id="3038773"/>
    <lineage>
        <taxon>Bacteria</taxon>
        <taxon>Pseudomonadati</taxon>
        <taxon>Pseudomonadota</taxon>
        <taxon>Alphaproteobacteria</taxon>
        <taxon>Rhodobacterales</taxon>
        <taxon>Roseobacteraceae</taxon>
        <taxon>Jannaschia</taxon>
    </lineage>
</organism>
<evidence type="ECO:0000313" key="6">
    <source>
        <dbReference type="Proteomes" id="UP001243420"/>
    </source>
</evidence>
<dbReference type="Proteomes" id="UP001243420">
    <property type="component" value="Chromosome"/>
</dbReference>
<dbReference type="PANTHER" id="PTHR43179">
    <property type="entry name" value="RHAMNOSYLTRANSFERASE WBBL"/>
    <property type="match status" value="1"/>
</dbReference>
<feature type="domain" description="Glycosyltransferase 2-like" evidence="4">
    <location>
        <begin position="199"/>
        <end position="374"/>
    </location>
</feature>
<name>A0ABY8LFY1_9RHOB</name>
<evidence type="ECO:0000256" key="3">
    <source>
        <dbReference type="ARBA" id="ARBA00022679"/>
    </source>
</evidence>
<protein>
    <submittedName>
        <fullName evidence="5">Glycosyltransferase</fullName>
        <ecNumber evidence="5">2.4.-.-</ecNumber>
    </submittedName>
</protein>
<dbReference type="EMBL" id="CP122537">
    <property type="protein sequence ID" value="WGH80216.1"/>
    <property type="molecule type" value="Genomic_DNA"/>
</dbReference>
<dbReference type="InterPro" id="IPR001173">
    <property type="entry name" value="Glyco_trans_2-like"/>
</dbReference>
<evidence type="ECO:0000259" key="4">
    <source>
        <dbReference type="Pfam" id="PF00535"/>
    </source>
</evidence>
<evidence type="ECO:0000256" key="1">
    <source>
        <dbReference type="ARBA" id="ARBA00006739"/>
    </source>
</evidence>
<dbReference type="SUPFAM" id="SSF53448">
    <property type="entry name" value="Nucleotide-diphospho-sugar transferases"/>
    <property type="match status" value="1"/>
</dbReference>
<dbReference type="RefSeq" id="WP_279967276.1">
    <property type="nucleotide sequence ID" value="NZ_CP122537.1"/>
</dbReference>
<accession>A0ABY8LFY1</accession>
<proteinExistence type="inferred from homology"/>
<reference evidence="5 6" key="1">
    <citation type="submission" date="2023-04" db="EMBL/GenBank/DDBJ databases">
        <title>Jannaschia ovalis sp. nov., a marine bacterium isolated from sea tidal flat.</title>
        <authorList>
            <person name="Kwon D.Y."/>
            <person name="Kim J.-J."/>
        </authorList>
    </citation>
    <scope>NUCLEOTIDE SEQUENCE [LARGE SCALE GENOMIC DNA]</scope>
    <source>
        <strain evidence="5 6">GRR-S6-38</strain>
    </source>
</reference>
<dbReference type="InterPro" id="IPR029044">
    <property type="entry name" value="Nucleotide-diphossugar_trans"/>
</dbReference>